<accession>A0A9W9U541</accession>
<organism evidence="1 2">
    <name type="scientific">Penicillium atrosanguineum</name>
    <dbReference type="NCBI Taxonomy" id="1132637"/>
    <lineage>
        <taxon>Eukaryota</taxon>
        <taxon>Fungi</taxon>
        <taxon>Dikarya</taxon>
        <taxon>Ascomycota</taxon>
        <taxon>Pezizomycotina</taxon>
        <taxon>Eurotiomycetes</taxon>
        <taxon>Eurotiomycetidae</taxon>
        <taxon>Eurotiales</taxon>
        <taxon>Aspergillaceae</taxon>
        <taxon>Penicillium</taxon>
    </lineage>
</organism>
<sequence length="286" mass="32620">MTRAPLPFWHDAFDESEDISEIVWRKHFGDEDLFQTESDNNILTPILKNARNCHTIVLCEGERPWGAENAKKEIGYYPTTLRVTEDDVVECTRIFTRRAINMMFTALHLSKARITTLAVQTIRDPIEPSMLSLSDFSTADTPWIASLKELILHVDAGQDVDAWADHLCQFIARFLGLETLDLSFEACAEADFAALNRVLTLPRIRTLKLSDVVCPPQVLLEFLLKQRDTLEEITLEGIDIDTREGGSWHSVLTAIRDELPFSSFRMKRCYNDGKEVWMGEGDRVIS</sequence>
<evidence type="ECO:0000313" key="2">
    <source>
        <dbReference type="Proteomes" id="UP001147746"/>
    </source>
</evidence>
<dbReference type="Proteomes" id="UP001147746">
    <property type="component" value="Unassembled WGS sequence"/>
</dbReference>
<dbReference type="AlphaFoldDB" id="A0A9W9U541"/>
<dbReference type="SUPFAM" id="SSF52047">
    <property type="entry name" value="RNI-like"/>
    <property type="match status" value="1"/>
</dbReference>
<protein>
    <submittedName>
        <fullName evidence="1">Uncharacterized protein</fullName>
    </submittedName>
</protein>
<keyword evidence="2" id="KW-1185">Reference proteome</keyword>
<reference evidence="1" key="2">
    <citation type="journal article" date="2023" name="IMA Fungus">
        <title>Comparative genomic study of the Penicillium genus elucidates a diverse pangenome and 15 lateral gene transfer events.</title>
        <authorList>
            <person name="Petersen C."/>
            <person name="Sorensen T."/>
            <person name="Nielsen M.R."/>
            <person name="Sondergaard T.E."/>
            <person name="Sorensen J.L."/>
            <person name="Fitzpatrick D.A."/>
            <person name="Frisvad J.C."/>
            <person name="Nielsen K.L."/>
        </authorList>
    </citation>
    <scope>NUCLEOTIDE SEQUENCE</scope>
    <source>
        <strain evidence="1">IBT 21472</strain>
    </source>
</reference>
<name>A0A9W9U541_9EURO</name>
<proteinExistence type="predicted"/>
<gene>
    <name evidence="1" type="ORF">N7476_005044</name>
</gene>
<comment type="caution">
    <text evidence="1">The sequence shown here is derived from an EMBL/GenBank/DDBJ whole genome shotgun (WGS) entry which is preliminary data.</text>
</comment>
<dbReference type="EMBL" id="JAPZBO010000004">
    <property type="protein sequence ID" value="KAJ5318624.1"/>
    <property type="molecule type" value="Genomic_DNA"/>
</dbReference>
<reference evidence="1" key="1">
    <citation type="submission" date="2022-12" db="EMBL/GenBank/DDBJ databases">
        <authorList>
            <person name="Petersen C."/>
        </authorList>
    </citation>
    <scope>NUCLEOTIDE SEQUENCE</scope>
    <source>
        <strain evidence="1">IBT 21472</strain>
    </source>
</reference>
<evidence type="ECO:0000313" key="1">
    <source>
        <dbReference type="EMBL" id="KAJ5318624.1"/>
    </source>
</evidence>